<dbReference type="EMBL" id="BGZK01000169">
    <property type="protein sequence ID" value="GBP25113.1"/>
    <property type="molecule type" value="Genomic_DNA"/>
</dbReference>
<accession>A0A4C1UF43</accession>
<evidence type="ECO:0000313" key="2">
    <source>
        <dbReference type="Proteomes" id="UP000299102"/>
    </source>
</evidence>
<protein>
    <submittedName>
        <fullName evidence="1">Uncharacterized protein</fullName>
    </submittedName>
</protein>
<keyword evidence="2" id="KW-1185">Reference proteome</keyword>
<gene>
    <name evidence="1" type="ORF">EVAR_19594_1</name>
</gene>
<organism evidence="1 2">
    <name type="scientific">Eumeta variegata</name>
    <name type="common">Bagworm moth</name>
    <name type="synonym">Eumeta japonica</name>
    <dbReference type="NCBI Taxonomy" id="151549"/>
    <lineage>
        <taxon>Eukaryota</taxon>
        <taxon>Metazoa</taxon>
        <taxon>Ecdysozoa</taxon>
        <taxon>Arthropoda</taxon>
        <taxon>Hexapoda</taxon>
        <taxon>Insecta</taxon>
        <taxon>Pterygota</taxon>
        <taxon>Neoptera</taxon>
        <taxon>Endopterygota</taxon>
        <taxon>Lepidoptera</taxon>
        <taxon>Glossata</taxon>
        <taxon>Ditrysia</taxon>
        <taxon>Tineoidea</taxon>
        <taxon>Psychidae</taxon>
        <taxon>Oiketicinae</taxon>
        <taxon>Eumeta</taxon>
    </lineage>
</organism>
<dbReference type="Proteomes" id="UP000299102">
    <property type="component" value="Unassembled WGS sequence"/>
</dbReference>
<comment type="caution">
    <text evidence="1">The sequence shown here is derived from an EMBL/GenBank/DDBJ whole genome shotgun (WGS) entry which is preliminary data.</text>
</comment>
<reference evidence="1 2" key="1">
    <citation type="journal article" date="2019" name="Commun. Biol.">
        <title>The bagworm genome reveals a unique fibroin gene that provides high tensile strength.</title>
        <authorList>
            <person name="Kono N."/>
            <person name="Nakamura H."/>
            <person name="Ohtoshi R."/>
            <person name="Tomita M."/>
            <person name="Numata K."/>
            <person name="Arakawa K."/>
        </authorList>
    </citation>
    <scope>NUCLEOTIDE SEQUENCE [LARGE SCALE GENOMIC DNA]</scope>
</reference>
<sequence length="93" mass="10324">MPAQLAHCFFQLSNLLINRQSECIIECQVKVFGVRNSLHSVWLVVIIATFISRKATRLIDRAPRVRRDCYGTGGGAGRYSDVIPRNAFASGVS</sequence>
<name>A0A4C1UF43_EUMVA</name>
<dbReference type="AlphaFoldDB" id="A0A4C1UF43"/>
<evidence type="ECO:0000313" key="1">
    <source>
        <dbReference type="EMBL" id="GBP25113.1"/>
    </source>
</evidence>
<proteinExistence type="predicted"/>